<dbReference type="InterPro" id="IPR029063">
    <property type="entry name" value="SAM-dependent_MTases_sf"/>
</dbReference>
<gene>
    <name evidence="1" type="ORF">QBC46DRAFT_352306</name>
</gene>
<proteinExistence type="predicted"/>
<sequence length="168" mass="19420">MTTTERQQVINHNPALQSYYTSLESRIGYKLVLGGTRHFGYYDNGSSFFLPIGRALRRMEAKLLEQVNAYAAMPTNTRSTPGLYKEWLENAGFENVEVKDYSENIKPMLRLFWLLACVPYFFIKLLHLEEHFINTVAGYQGYRGHQFWRYVAISATKPGGPIEKPKTK</sequence>
<dbReference type="Proteomes" id="UP001303473">
    <property type="component" value="Unassembled WGS sequence"/>
</dbReference>
<accession>A0AAN6NB89</accession>
<protein>
    <submittedName>
        <fullName evidence="1">Uncharacterized protein</fullName>
    </submittedName>
</protein>
<reference evidence="2" key="1">
    <citation type="journal article" date="2023" name="Mol. Phylogenet. Evol.">
        <title>Genome-scale phylogeny and comparative genomics of the fungal order Sordariales.</title>
        <authorList>
            <person name="Hensen N."/>
            <person name="Bonometti L."/>
            <person name="Westerberg I."/>
            <person name="Brannstrom I.O."/>
            <person name="Guillou S."/>
            <person name="Cros-Aarteil S."/>
            <person name="Calhoun S."/>
            <person name="Haridas S."/>
            <person name="Kuo A."/>
            <person name="Mondo S."/>
            <person name="Pangilinan J."/>
            <person name="Riley R."/>
            <person name="LaButti K."/>
            <person name="Andreopoulos B."/>
            <person name="Lipzen A."/>
            <person name="Chen C."/>
            <person name="Yan M."/>
            <person name="Daum C."/>
            <person name="Ng V."/>
            <person name="Clum A."/>
            <person name="Steindorff A."/>
            <person name="Ohm R.A."/>
            <person name="Martin F."/>
            <person name="Silar P."/>
            <person name="Natvig D.O."/>
            <person name="Lalanne C."/>
            <person name="Gautier V."/>
            <person name="Ament-Velasquez S.L."/>
            <person name="Kruys A."/>
            <person name="Hutchinson M.I."/>
            <person name="Powell A.J."/>
            <person name="Barry K."/>
            <person name="Miller A.N."/>
            <person name="Grigoriev I.V."/>
            <person name="Debuchy R."/>
            <person name="Gladieux P."/>
            <person name="Hiltunen Thoren M."/>
            <person name="Johannesson H."/>
        </authorList>
    </citation>
    <scope>NUCLEOTIDE SEQUENCE [LARGE SCALE GENOMIC DNA]</scope>
    <source>
        <strain evidence="2">CBS 340.73</strain>
    </source>
</reference>
<evidence type="ECO:0000313" key="2">
    <source>
        <dbReference type="Proteomes" id="UP001303473"/>
    </source>
</evidence>
<dbReference type="AlphaFoldDB" id="A0AAN6NB89"/>
<organism evidence="1 2">
    <name type="scientific">Diplogelasinospora grovesii</name>
    <dbReference type="NCBI Taxonomy" id="303347"/>
    <lineage>
        <taxon>Eukaryota</taxon>
        <taxon>Fungi</taxon>
        <taxon>Dikarya</taxon>
        <taxon>Ascomycota</taxon>
        <taxon>Pezizomycotina</taxon>
        <taxon>Sordariomycetes</taxon>
        <taxon>Sordariomycetidae</taxon>
        <taxon>Sordariales</taxon>
        <taxon>Diplogelasinosporaceae</taxon>
        <taxon>Diplogelasinospora</taxon>
    </lineage>
</organism>
<comment type="caution">
    <text evidence="1">The sequence shown here is derived from an EMBL/GenBank/DDBJ whole genome shotgun (WGS) entry which is preliminary data.</text>
</comment>
<evidence type="ECO:0000313" key="1">
    <source>
        <dbReference type="EMBL" id="KAK3942564.1"/>
    </source>
</evidence>
<dbReference type="EMBL" id="MU853773">
    <property type="protein sequence ID" value="KAK3942564.1"/>
    <property type="molecule type" value="Genomic_DNA"/>
</dbReference>
<keyword evidence="2" id="KW-1185">Reference proteome</keyword>
<name>A0AAN6NB89_9PEZI</name>
<dbReference type="SUPFAM" id="SSF53335">
    <property type="entry name" value="S-adenosyl-L-methionine-dependent methyltransferases"/>
    <property type="match status" value="1"/>
</dbReference>